<dbReference type="EMBL" id="JASBWS010000178">
    <property type="protein sequence ID" value="KAJ9092330.1"/>
    <property type="molecule type" value="Genomic_DNA"/>
</dbReference>
<proteinExistence type="predicted"/>
<evidence type="ECO:0000313" key="1">
    <source>
        <dbReference type="EMBL" id="KAJ9092330.1"/>
    </source>
</evidence>
<keyword evidence="2" id="KW-1185">Reference proteome</keyword>
<evidence type="ECO:0000313" key="2">
    <source>
        <dbReference type="Proteomes" id="UP001230649"/>
    </source>
</evidence>
<gene>
    <name evidence="1" type="ORF">QFC20_007410</name>
</gene>
<sequence length="361" mass="40466">MCSVRNVRRGISSNPATITLAEAAAAADVGGILGDEEAGDQPDDHEIGDQPCNDDLELTPEKQIFKLHEMLRQRDQKISEVTAELTGAKHARPQATSVRRLRRARRKDLYVDAPMRDVLGLSAVGLNKVTDAALIQARGTLYKWVLFITQRSLWDGHSTKKNKYRVKYGSSWSKIGSEKRDYLVKRYKARVFAMEDLRPVFFFPTDSVKFVDFAKAKFPPSIFDADWTIQKMLQEALKNERDGRRTTKNWKALMQKHNENLAACERPLVGNSVVRVWRHNRHAHTISRTQSEIWDASPTPGPSAGTFGSVFGSSSPANGAQAIVEDDIEPPAFENEQAIHSSDSEGDVPEEDSEEEMDKDA</sequence>
<protein>
    <submittedName>
        <fullName evidence="1">Uncharacterized protein</fullName>
    </submittedName>
</protein>
<name>A0ACC2UZM6_9TREE</name>
<reference evidence="1" key="1">
    <citation type="submission" date="2023-04" db="EMBL/GenBank/DDBJ databases">
        <title>Draft Genome sequencing of Naganishia species isolated from polar environments using Oxford Nanopore Technology.</title>
        <authorList>
            <person name="Leo P."/>
            <person name="Venkateswaran K."/>
        </authorList>
    </citation>
    <scope>NUCLEOTIDE SEQUENCE</scope>
    <source>
        <strain evidence="1">MNA-CCFEE 5262</strain>
    </source>
</reference>
<comment type="caution">
    <text evidence="1">The sequence shown here is derived from an EMBL/GenBank/DDBJ whole genome shotgun (WGS) entry which is preliminary data.</text>
</comment>
<organism evidence="1 2">
    <name type="scientific">Naganishia adeliensis</name>
    <dbReference type="NCBI Taxonomy" id="92952"/>
    <lineage>
        <taxon>Eukaryota</taxon>
        <taxon>Fungi</taxon>
        <taxon>Dikarya</taxon>
        <taxon>Basidiomycota</taxon>
        <taxon>Agaricomycotina</taxon>
        <taxon>Tremellomycetes</taxon>
        <taxon>Filobasidiales</taxon>
        <taxon>Filobasidiaceae</taxon>
        <taxon>Naganishia</taxon>
    </lineage>
</organism>
<accession>A0ACC2UZM6</accession>
<dbReference type="Proteomes" id="UP001230649">
    <property type="component" value="Unassembled WGS sequence"/>
</dbReference>